<dbReference type="SUPFAM" id="SSF52518">
    <property type="entry name" value="Thiamin diphosphate-binding fold (THDP-binding)"/>
    <property type="match status" value="1"/>
</dbReference>
<gene>
    <name evidence="5" type="ORF">ACFQRL_08770</name>
</gene>
<dbReference type="EMBL" id="JBHTBE010000002">
    <property type="protein sequence ID" value="MFC7269047.1"/>
    <property type="molecule type" value="Genomic_DNA"/>
</dbReference>
<reference evidence="6" key="1">
    <citation type="journal article" date="2019" name="Int. J. Syst. Evol. Microbiol.">
        <title>The Global Catalogue of Microorganisms (GCM) 10K type strain sequencing project: providing services to taxonomists for standard genome sequencing and annotation.</title>
        <authorList>
            <consortium name="The Broad Institute Genomics Platform"/>
            <consortium name="The Broad Institute Genome Sequencing Center for Infectious Disease"/>
            <person name="Wu L."/>
            <person name="Ma J."/>
        </authorList>
    </citation>
    <scope>NUCLEOTIDE SEQUENCE [LARGE SCALE GENOMIC DNA]</scope>
    <source>
        <strain evidence="6">CGMCC 1.15772</strain>
    </source>
</reference>
<dbReference type="InterPro" id="IPR033248">
    <property type="entry name" value="Transketolase_C"/>
</dbReference>
<dbReference type="EC" id="1.2.4.-" evidence="5"/>
<dbReference type="Gene3D" id="3.40.50.970">
    <property type="match status" value="1"/>
</dbReference>
<evidence type="ECO:0000313" key="5">
    <source>
        <dbReference type="EMBL" id="MFC7269047.1"/>
    </source>
</evidence>
<accession>A0ABW2HF19</accession>
<evidence type="ECO:0000256" key="3">
    <source>
        <dbReference type="ARBA" id="ARBA00023052"/>
    </source>
</evidence>
<proteinExistence type="predicted"/>
<protein>
    <submittedName>
        <fullName evidence="5">Alpha-ketoacid dehydrogenase subunit beta</fullName>
        <ecNumber evidence="5">1.2.4.-</ecNumber>
    </submittedName>
</protein>
<dbReference type="GO" id="GO:0016491">
    <property type="term" value="F:oxidoreductase activity"/>
    <property type="evidence" value="ECO:0007669"/>
    <property type="project" value="UniProtKB-KW"/>
</dbReference>
<evidence type="ECO:0000313" key="6">
    <source>
        <dbReference type="Proteomes" id="UP001596507"/>
    </source>
</evidence>
<evidence type="ECO:0000259" key="4">
    <source>
        <dbReference type="SMART" id="SM00861"/>
    </source>
</evidence>
<dbReference type="Gene3D" id="3.40.50.920">
    <property type="match status" value="1"/>
</dbReference>
<organism evidence="5 6">
    <name type="scientific">Microbacterium fluvii</name>
    <dbReference type="NCBI Taxonomy" id="415215"/>
    <lineage>
        <taxon>Bacteria</taxon>
        <taxon>Bacillati</taxon>
        <taxon>Actinomycetota</taxon>
        <taxon>Actinomycetes</taxon>
        <taxon>Micrococcales</taxon>
        <taxon>Microbacteriaceae</taxon>
        <taxon>Microbacterium</taxon>
    </lineage>
</organism>
<dbReference type="InterPro" id="IPR029061">
    <property type="entry name" value="THDP-binding"/>
</dbReference>
<keyword evidence="6" id="KW-1185">Reference proteome</keyword>
<keyword evidence="3" id="KW-0786">Thiamine pyrophosphate</keyword>
<comment type="cofactor">
    <cofactor evidence="1">
        <name>thiamine diphosphate</name>
        <dbReference type="ChEBI" id="CHEBI:58937"/>
    </cofactor>
</comment>
<dbReference type="PANTHER" id="PTHR43257:SF2">
    <property type="entry name" value="PYRUVATE DEHYDROGENASE E1 COMPONENT SUBUNIT BETA"/>
    <property type="match status" value="1"/>
</dbReference>
<comment type="caution">
    <text evidence="5">The sequence shown here is derived from an EMBL/GenBank/DDBJ whole genome shotgun (WGS) entry which is preliminary data.</text>
</comment>
<feature type="domain" description="Transketolase-like pyrimidine-binding" evidence="4">
    <location>
        <begin position="16"/>
        <end position="191"/>
    </location>
</feature>
<dbReference type="SMART" id="SM00861">
    <property type="entry name" value="Transket_pyr"/>
    <property type="match status" value="1"/>
</dbReference>
<dbReference type="Pfam" id="PF02780">
    <property type="entry name" value="Transketolase_C"/>
    <property type="match status" value="1"/>
</dbReference>
<dbReference type="CDD" id="cd07036">
    <property type="entry name" value="TPP_PYR_E1-PDHc-beta_like"/>
    <property type="match status" value="1"/>
</dbReference>
<name>A0ABW2HF19_9MICO</name>
<sequence length="336" mass="35893">MTVIETAPAASAVQSMPLGKALNAGLRRALAESDRVLLMGEDIGRLGGVFRVTEGLQAEFGEQRVLDTPLAESGILGTAIGLAMGGFRPVVEIQFDGFVFPAFDQITTQLAKITNRHEGALSMPVVIRIPYGGHIGAVEHHQESPETYFAHTPGIRVVSPSTANDAYWMIQEAIASNDPVVFLEPKSKYWQKGEVDTAAPALPLHASRIVRRGTDVTLVGHGAMVTTLLQAAALAEGEGVSAEVVDLRSLSPVDYGPLLDSVRRTGRMVYAQEAPGFVSLGSEIAATVMEKAFYALEAPVLRVSGFDVPFPPAKLEGTYLPDADRILEAVDRALAY</sequence>
<dbReference type="Proteomes" id="UP001596507">
    <property type="component" value="Unassembled WGS sequence"/>
</dbReference>
<dbReference type="RefSeq" id="WP_262873984.1">
    <property type="nucleotide sequence ID" value="NZ_BAABKW010000012.1"/>
</dbReference>
<dbReference type="InterPro" id="IPR009014">
    <property type="entry name" value="Transketo_C/PFOR_II"/>
</dbReference>
<keyword evidence="2 5" id="KW-0560">Oxidoreductase</keyword>
<dbReference type="InterPro" id="IPR005475">
    <property type="entry name" value="Transketolase-like_Pyr-bd"/>
</dbReference>
<dbReference type="PANTHER" id="PTHR43257">
    <property type="entry name" value="PYRUVATE DEHYDROGENASE E1 COMPONENT BETA SUBUNIT"/>
    <property type="match status" value="1"/>
</dbReference>
<evidence type="ECO:0000256" key="2">
    <source>
        <dbReference type="ARBA" id="ARBA00023002"/>
    </source>
</evidence>
<dbReference type="Pfam" id="PF02779">
    <property type="entry name" value="Transket_pyr"/>
    <property type="match status" value="1"/>
</dbReference>
<dbReference type="SUPFAM" id="SSF52922">
    <property type="entry name" value="TK C-terminal domain-like"/>
    <property type="match status" value="1"/>
</dbReference>
<evidence type="ECO:0000256" key="1">
    <source>
        <dbReference type="ARBA" id="ARBA00001964"/>
    </source>
</evidence>